<gene>
    <name evidence="7" type="ORF">ABEG18_14295</name>
</gene>
<organism evidence="7">
    <name type="scientific">Alsobacter sp. KACC 23698</name>
    <dbReference type="NCBI Taxonomy" id="3149229"/>
    <lineage>
        <taxon>Bacteria</taxon>
        <taxon>Pseudomonadati</taxon>
        <taxon>Pseudomonadota</taxon>
        <taxon>Alphaproteobacteria</taxon>
        <taxon>Hyphomicrobiales</taxon>
        <taxon>Alsobacteraceae</taxon>
        <taxon>Alsobacter</taxon>
    </lineage>
</organism>
<dbReference type="CDD" id="cd00995">
    <property type="entry name" value="PBP2_NikA_DppA_OppA_like"/>
    <property type="match status" value="1"/>
</dbReference>
<dbReference type="Pfam" id="PF00496">
    <property type="entry name" value="SBP_bac_5"/>
    <property type="match status" value="1"/>
</dbReference>
<protein>
    <submittedName>
        <fullName evidence="7">ABC transporter substrate-binding protein</fullName>
    </submittedName>
</protein>
<evidence type="ECO:0000256" key="3">
    <source>
        <dbReference type="ARBA" id="ARBA00022448"/>
    </source>
</evidence>
<dbReference type="PANTHER" id="PTHR30290:SF9">
    <property type="entry name" value="OLIGOPEPTIDE-BINDING PROTEIN APPA"/>
    <property type="match status" value="1"/>
</dbReference>
<dbReference type="SUPFAM" id="SSF53850">
    <property type="entry name" value="Periplasmic binding protein-like II"/>
    <property type="match status" value="1"/>
</dbReference>
<feature type="chain" id="PRO_5043941362" evidence="5">
    <location>
        <begin position="29"/>
        <end position="530"/>
    </location>
</feature>
<accession>A0AAU7J9Q9</accession>
<dbReference type="GO" id="GO:1904680">
    <property type="term" value="F:peptide transmembrane transporter activity"/>
    <property type="evidence" value="ECO:0007669"/>
    <property type="project" value="TreeGrafter"/>
</dbReference>
<comment type="similarity">
    <text evidence="2">Belongs to the bacterial solute-binding protein 5 family.</text>
</comment>
<name>A0AAU7J9Q9_9HYPH</name>
<evidence type="ECO:0000256" key="5">
    <source>
        <dbReference type="SAM" id="SignalP"/>
    </source>
</evidence>
<evidence type="ECO:0000313" key="7">
    <source>
        <dbReference type="EMBL" id="XBO36910.1"/>
    </source>
</evidence>
<dbReference type="RefSeq" id="WP_406853728.1">
    <property type="nucleotide sequence ID" value="NZ_CP157484.1"/>
</dbReference>
<proteinExistence type="inferred from homology"/>
<dbReference type="Gene3D" id="3.10.105.10">
    <property type="entry name" value="Dipeptide-binding Protein, Domain 3"/>
    <property type="match status" value="1"/>
</dbReference>
<dbReference type="GO" id="GO:0030288">
    <property type="term" value="C:outer membrane-bounded periplasmic space"/>
    <property type="evidence" value="ECO:0007669"/>
    <property type="project" value="UniProtKB-ARBA"/>
</dbReference>
<reference evidence="7" key="1">
    <citation type="submission" date="2024-05" db="EMBL/GenBank/DDBJ databases">
        <authorList>
            <person name="Kim S."/>
            <person name="Heo J."/>
            <person name="Choi H."/>
            <person name="Choi Y."/>
            <person name="Kwon S.-W."/>
            <person name="Kim Y."/>
        </authorList>
    </citation>
    <scope>NUCLEOTIDE SEQUENCE</scope>
    <source>
        <strain evidence="7">KACC 23698</strain>
    </source>
</reference>
<evidence type="ECO:0000259" key="6">
    <source>
        <dbReference type="Pfam" id="PF00496"/>
    </source>
</evidence>
<dbReference type="Gene3D" id="3.40.190.10">
    <property type="entry name" value="Periplasmic binding protein-like II"/>
    <property type="match status" value="1"/>
</dbReference>
<evidence type="ECO:0000256" key="2">
    <source>
        <dbReference type="ARBA" id="ARBA00005695"/>
    </source>
</evidence>
<comment type="subcellular location">
    <subcellularLocation>
        <location evidence="1">Periplasm</location>
    </subcellularLocation>
</comment>
<dbReference type="InterPro" id="IPR039424">
    <property type="entry name" value="SBP_5"/>
</dbReference>
<evidence type="ECO:0000256" key="1">
    <source>
        <dbReference type="ARBA" id="ARBA00004418"/>
    </source>
</evidence>
<dbReference type="AlphaFoldDB" id="A0AAU7J9Q9"/>
<dbReference type="PIRSF" id="PIRSF002741">
    <property type="entry name" value="MppA"/>
    <property type="match status" value="1"/>
</dbReference>
<dbReference type="GO" id="GO:0043190">
    <property type="term" value="C:ATP-binding cassette (ABC) transporter complex"/>
    <property type="evidence" value="ECO:0007669"/>
    <property type="project" value="InterPro"/>
</dbReference>
<sequence length="530" mass="58963">MRRTFLKASLAVIALSAGLHSLPFSAEAATRGGKMVYARYTDSLFLDPVLNDANVDIWVLTNLYDTLLQPTNDGLGVQPGLATKWEPSADGKTLTVTLRQGVKFADGSALTAQDVKWSLDRARDPKAGAWSSSLASIESISAKEPDTVVLTLKHPDPTLIPALATFNSAILPQKLFEAAAGATPEEKAKAFAEKPIGTGPFVMTAWKRGVSMTLKRNPYYWKQGDDGKALPYLDELEFQIIPDDATRLLKLKAGEVDGTEFIPYARVKELQADPNLRMELWPSTRVRYLTFYAGPTFKDGKPNPASNPKVRQALNYAVNKDAIIQITTLGLGKPMRSYMSSTTPLFVGQDLYKYDLAKAKALLAEAGFPNGFEISIYSLSGNGDDANDLAAVQQMWGQVGVKLRIDQVDNATRTARYREENFVMRTSAWTNDISDPSQITSYFAYWPNIHSLHSNWQDKRVDELFEKSQQEIDPKARAEQYKEIQQRYNEAAPIVYLYETPYPVAFRKNAKGFVQIPLGNNLFEAAYVEK</sequence>
<feature type="domain" description="Solute-binding protein family 5" evidence="6">
    <location>
        <begin position="77"/>
        <end position="446"/>
    </location>
</feature>
<dbReference type="InterPro" id="IPR000914">
    <property type="entry name" value="SBP_5_dom"/>
</dbReference>
<dbReference type="InterPro" id="IPR030678">
    <property type="entry name" value="Peptide/Ni-bd"/>
</dbReference>
<keyword evidence="3" id="KW-0813">Transport</keyword>
<dbReference type="EMBL" id="CP157484">
    <property type="protein sequence ID" value="XBO36910.1"/>
    <property type="molecule type" value="Genomic_DNA"/>
</dbReference>
<evidence type="ECO:0000256" key="4">
    <source>
        <dbReference type="ARBA" id="ARBA00022729"/>
    </source>
</evidence>
<dbReference type="PANTHER" id="PTHR30290">
    <property type="entry name" value="PERIPLASMIC BINDING COMPONENT OF ABC TRANSPORTER"/>
    <property type="match status" value="1"/>
</dbReference>
<dbReference type="GO" id="GO:0015833">
    <property type="term" value="P:peptide transport"/>
    <property type="evidence" value="ECO:0007669"/>
    <property type="project" value="TreeGrafter"/>
</dbReference>
<keyword evidence="4 5" id="KW-0732">Signal</keyword>
<feature type="signal peptide" evidence="5">
    <location>
        <begin position="1"/>
        <end position="28"/>
    </location>
</feature>